<accession>A0A5N4EKA8</accession>
<dbReference type="Proteomes" id="UP000299084">
    <property type="component" value="Unassembled WGS sequence"/>
</dbReference>
<evidence type="ECO:0000313" key="1">
    <source>
        <dbReference type="EMBL" id="KAB1283943.1"/>
    </source>
</evidence>
<reference evidence="1 2" key="1">
    <citation type="journal article" date="2019" name="Mol. Ecol. Resour.">
        <title>Improving Illumina assemblies with Hi-C and long reads: an example with the North African dromedary.</title>
        <authorList>
            <person name="Elbers J.P."/>
            <person name="Rogers M.F."/>
            <person name="Perelman P.L."/>
            <person name="Proskuryakova A.A."/>
            <person name="Serdyukova N.A."/>
            <person name="Johnson W.E."/>
            <person name="Horin P."/>
            <person name="Corander J."/>
            <person name="Murphy D."/>
            <person name="Burger P.A."/>
        </authorList>
    </citation>
    <scope>NUCLEOTIDE SEQUENCE [LARGE SCALE GENOMIC DNA]</scope>
    <source>
        <strain evidence="1">Drom800</strain>
        <tissue evidence="1">Blood</tissue>
    </source>
</reference>
<keyword evidence="2" id="KW-1185">Reference proteome</keyword>
<dbReference type="AlphaFoldDB" id="A0A5N4EKA8"/>
<comment type="caution">
    <text evidence="1">The sequence shown here is derived from an EMBL/GenBank/DDBJ whole genome shotgun (WGS) entry which is preliminary data.</text>
</comment>
<organism evidence="1 2">
    <name type="scientific">Camelus dromedarius</name>
    <name type="common">Dromedary</name>
    <name type="synonym">Arabian camel</name>
    <dbReference type="NCBI Taxonomy" id="9838"/>
    <lineage>
        <taxon>Eukaryota</taxon>
        <taxon>Metazoa</taxon>
        <taxon>Chordata</taxon>
        <taxon>Craniata</taxon>
        <taxon>Vertebrata</taxon>
        <taxon>Euteleostomi</taxon>
        <taxon>Mammalia</taxon>
        <taxon>Eutheria</taxon>
        <taxon>Laurasiatheria</taxon>
        <taxon>Artiodactyla</taxon>
        <taxon>Tylopoda</taxon>
        <taxon>Camelidae</taxon>
        <taxon>Camelus</taxon>
    </lineage>
</organism>
<name>A0A5N4EKA8_CAMDR</name>
<sequence>NGLKIIQNTLQVEVPQPFRSEQTEVGTRQNSQTLLSETEIYDNNPGIRVQKESGVYLNPCLKENKEDIG</sequence>
<evidence type="ECO:0000313" key="2">
    <source>
        <dbReference type="Proteomes" id="UP000299084"/>
    </source>
</evidence>
<protein>
    <submittedName>
        <fullName evidence="1">B-and T-lymphocyte attenuator</fullName>
    </submittedName>
</protein>
<feature type="non-terminal residue" evidence="1">
    <location>
        <position position="1"/>
    </location>
</feature>
<gene>
    <name evidence="1" type="ORF">Cadr_000000825</name>
</gene>
<proteinExistence type="predicted"/>
<dbReference type="EMBL" id="JWIN03000001">
    <property type="protein sequence ID" value="KAB1283943.1"/>
    <property type="molecule type" value="Genomic_DNA"/>
</dbReference>